<feature type="transmembrane region" description="Helical" evidence="6">
    <location>
        <begin position="157"/>
        <end position="179"/>
    </location>
</feature>
<accession>A0A3G3JV92</accession>
<evidence type="ECO:0000259" key="7">
    <source>
        <dbReference type="Pfam" id="PF00892"/>
    </source>
</evidence>
<dbReference type="Pfam" id="PF00892">
    <property type="entry name" value="EamA"/>
    <property type="match status" value="2"/>
</dbReference>
<keyword evidence="9" id="KW-1185">Reference proteome</keyword>
<dbReference type="AlphaFoldDB" id="A0A3G3JV92"/>
<proteinExistence type="inferred from homology"/>
<gene>
    <name evidence="8" type="ORF">EAV92_05980</name>
</gene>
<feature type="transmembrane region" description="Helical" evidence="6">
    <location>
        <begin position="133"/>
        <end position="151"/>
    </location>
</feature>
<comment type="similarity">
    <text evidence="2">Belongs to the EamA transporter family.</text>
</comment>
<dbReference type="KEGG" id="coh:EAV92_05980"/>
<protein>
    <submittedName>
        <fullName evidence="8">DMT family transporter</fullName>
    </submittedName>
</protein>
<keyword evidence="5 6" id="KW-0472">Membrane</keyword>
<feature type="transmembrane region" description="Helical" evidence="6">
    <location>
        <begin position="79"/>
        <end position="96"/>
    </location>
</feature>
<name>A0A3G3JV92_9BACL</name>
<feature type="transmembrane region" description="Helical" evidence="6">
    <location>
        <begin position="252"/>
        <end position="272"/>
    </location>
</feature>
<evidence type="ECO:0000313" key="8">
    <source>
        <dbReference type="EMBL" id="AYQ72155.1"/>
    </source>
</evidence>
<feature type="transmembrane region" description="Helical" evidence="6">
    <location>
        <begin position="191"/>
        <end position="211"/>
    </location>
</feature>
<dbReference type="InterPro" id="IPR037185">
    <property type="entry name" value="EmrE-like"/>
</dbReference>
<evidence type="ECO:0000256" key="5">
    <source>
        <dbReference type="ARBA" id="ARBA00023136"/>
    </source>
</evidence>
<feature type="transmembrane region" description="Helical" evidence="6">
    <location>
        <begin position="223"/>
        <end position="245"/>
    </location>
</feature>
<dbReference type="EMBL" id="CP033433">
    <property type="protein sequence ID" value="AYQ72155.1"/>
    <property type="molecule type" value="Genomic_DNA"/>
</dbReference>
<evidence type="ECO:0000313" key="9">
    <source>
        <dbReference type="Proteomes" id="UP000269097"/>
    </source>
</evidence>
<reference evidence="8 9" key="1">
    <citation type="submission" date="2018-10" db="EMBL/GenBank/DDBJ databases">
        <title>Genome Sequence of Cohnella sp.</title>
        <authorList>
            <person name="Srinivasan S."/>
            <person name="Kim M.K."/>
        </authorList>
    </citation>
    <scope>NUCLEOTIDE SEQUENCE [LARGE SCALE GENOMIC DNA]</scope>
    <source>
        <strain evidence="8 9">18JY8-7</strain>
    </source>
</reference>
<evidence type="ECO:0000256" key="4">
    <source>
        <dbReference type="ARBA" id="ARBA00022989"/>
    </source>
</evidence>
<feature type="domain" description="EamA" evidence="7">
    <location>
        <begin position="25"/>
        <end position="148"/>
    </location>
</feature>
<evidence type="ECO:0000256" key="3">
    <source>
        <dbReference type="ARBA" id="ARBA00022692"/>
    </source>
</evidence>
<feature type="transmembrane region" description="Helical" evidence="6">
    <location>
        <begin position="20"/>
        <end position="37"/>
    </location>
</feature>
<evidence type="ECO:0000256" key="6">
    <source>
        <dbReference type="SAM" id="Phobius"/>
    </source>
</evidence>
<dbReference type="Gene3D" id="1.10.3730.20">
    <property type="match status" value="1"/>
</dbReference>
<dbReference type="GO" id="GO:0016020">
    <property type="term" value="C:membrane"/>
    <property type="evidence" value="ECO:0007669"/>
    <property type="project" value="UniProtKB-SubCell"/>
</dbReference>
<dbReference type="RefSeq" id="WP_123040215.1">
    <property type="nucleotide sequence ID" value="NZ_CP033433.1"/>
</dbReference>
<dbReference type="PANTHER" id="PTHR32322">
    <property type="entry name" value="INNER MEMBRANE TRANSPORTER"/>
    <property type="match status" value="1"/>
</dbReference>
<comment type="subcellular location">
    <subcellularLocation>
        <location evidence="1">Endomembrane system</location>
        <topology evidence="1">Multi-pass membrane protein</topology>
    </subcellularLocation>
</comment>
<dbReference type="InterPro" id="IPR050638">
    <property type="entry name" value="AA-Vitamin_Transporters"/>
</dbReference>
<feature type="transmembrane region" description="Helical" evidence="6">
    <location>
        <begin position="278"/>
        <end position="295"/>
    </location>
</feature>
<evidence type="ECO:0000256" key="2">
    <source>
        <dbReference type="ARBA" id="ARBA00007362"/>
    </source>
</evidence>
<feature type="transmembrane region" description="Helical" evidence="6">
    <location>
        <begin position="102"/>
        <end position="126"/>
    </location>
</feature>
<sequence>MNAEQQSGGVFPRTPPIAPIIPLTVGMIAISFAPILVRYSDAPASVQGMYRMLFTLLLMTPFGAKQLPGIRSISWKDWALLGVAGLFLGVHFLLWMESIDYTSIASSTIILSLEPVLVMIGSFVFFKDKPARAAVIGLVIAFAGVCCVGSGDSGVSRSALLGDTLSFLSTLAIAVNMLLAKRILTRVSSYLYSLAVFTVAFLFFAVYNLATDTPFFGYPGKEWLIFLLLAIVPTVLGHMIFNWLLAYVSATTISMSVFAEPVGASLLAIFLFSEMISVSQLVGGILVIVGLLLYLKPQKEKSEG</sequence>
<feature type="domain" description="EamA" evidence="7">
    <location>
        <begin position="161"/>
        <end position="294"/>
    </location>
</feature>
<dbReference type="InterPro" id="IPR000620">
    <property type="entry name" value="EamA_dom"/>
</dbReference>
<dbReference type="Proteomes" id="UP000269097">
    <property type="component" value="Chromosome"/>
</dbReference>
<dbReference type="SUPFAM" id="SSF103481">
    <property type="entry name" value="Multidrug resistance efflux transporter EmrE"/>
    <property type="match status" value="2"/>
</dbReference>
<keyword evidence="3 6" id="KW-0812">Transmembrane</keyword>
<evidence type="ECO:0000256" key="1">
    <source>
        <dbReference type="ARBA" id="ARBA00004127"/>
    </source>
</evidence>
<keyword evidence="4 6" id="KW-1133">Transmembrane helix</keyword>
<organism evidence="8 9">
    <name type="scientific">Cohnella candidum</name>
    <dbReference type="NCBI Taxonomy" id="2674991"/>
    <lineage>
        <taxon>Bacteria</taxon>
        <taxon>Bacillati</taxon>
        <taxon>Bacillota</taxon>
        <taxon>Bacilli</taxon>
        <taxon>Bacillales</taxon>
        <taxon>Paenibacillaceae</taxon>
        <taxon>Cohnella</taxon>
    </lineage>
</organism>
<dbReference type="PANTHER" id="PTHR32322:SF2">
    <property type="entry name" value="EAMA DOMAIN-CONTAINING PROTEIN"/>
    <property type="match status" value="1"/>
</dbReference>